<dbReference type="GO" id="GO:0022627">
    <property type="term" value="C:cytosolic small ribosomal subunit"/>
    <property type="evidence" value="ECO:0007669"/>
    <property type="project" value="UniProtKB-UniRule"/>
</dbReference>
<keyword evidence="2 6" id="KW-0699">rRNA-binding</keyword>
<dbReference type="OrthoDB" id="9811714at2"/>
<keyword evidence="4 6" id="KW-0689">Ribosomal protein</keyword>
<evidence type="ECO:0000256" key="3">
    <source>
        <dbReference type="ARBA" id="ARBA00022884"/>
    </source>
</evidence>
<dbReference type="GO" id="GO:0006412">
    <property type="term" value="P:translation"/>
    <property type="evidence" value="ECO:0007669"/>
    <property type="project" value="UniProtKB-UniRule"/>
</dbReference>
<proteinExistence type="inferred from homology"/>
<dbReference type="InterPro" id="IPR019979">
    <property type="entry name" value="Ribosomal_uS17_CS"/>
</dbReference>
<gene>
    <name evidence="6" type="primary">rpsQ</name>
    <name evidence="8" type="ORF">HAT2_00508</name>
</gene>
<evidence type="ECO:0000256" key="1">
    <source>
        <dbReference type="ARBA" id="ARBA00010254"/>
    </source>
</evidence>
<dbReference type="NCBIfam" id="NF004123">
    <property type="entry name" value="PRK05610.1"/>
    <property type="match status" value="1"/>
</dbReference>
<dbReference type="EMBL" id="QQBG01000017">
    <property type="protein sequence ID" value="RDB31387.1"/>
    <property type="molecule type" value="Genomic_DNA"/>
</dbReference>
<dbReference type="PRINTS" id="PR00973">
    <property type="entry name" value="RIBOSOMALS17"/>
</dbReference>
<dbReference type="NCBIfam" id="TIGR03635">
    <property type="entry name" value="uS17_bact"/>
    <property type="match status" value="1"/>
</dbReference>
<dbReference type="CDD" id="cd00364">
    <property type="entry name" value="Ribosomal_uS17"/>
    <property type="match status" value="1"/>
</dbReference>
<comment type="function">
    <text evidence="6">One of the primary rRNA binding proteins, it binds specifically to the 5'-end of 16S ribosomal RNA.</text>
</comment>
<comment type="similarity">
    <text evidence="1 6 7">Belongs to the universal ribosomal protein uS17 family.</text>
</comment>
<dbReference type="HAMAP" id="MF_01345_B">
    <property type="entry name" value="Ribosomal_uS17_B"/>
    <property type="match status" value="1"/>
</dbReference>
<evidence type="ECO:0000256" key="5">
    <source>
        <dbReference type="ARBA" id="ARBA00023274"/>
    </source>
</evidence>
<dbReference type="PANTHER" id="PTHR10744">
    <property type="entry name" value="40S RIBOSOMAL PROTEIN S11 FAMILY MEMBER"/>
    <property type="match status" value="1"/>
</dbReference>
<dbReference type="PANTHER" id="PTHR10744:SF1">
    <property type="entry name" value="SMALL RIBOSOMAL SUBUNIT PROTEIN US17M"/>
    <property type="match status" value="1"/>
</dbReference>
<evidence type="ECO:0000256" key="7">
    <source>
        <dbReference type="RuleBase" id="RU003872"/>
    </source>
</evidence>
<dbReference type="InterPro" id="IPR019984">
    <property type="entry name" value="Ribosomal_uS17_bact/chlr"/>
</dbReference>
<dbReference type="GO" id="GO:0003735">
    <property type="term" value="F:structural constituent of ribosome"/>
    <property type="evidence" value="ECO:0007669"/>
    <property type="project" value="UniProtKB-UniRule"/>
</dbReference>
<dbReference type="InterPro" id="IPR000266">
    <property type="entry name" value="Ribosomal_uS17"/>
</dbReference>
<dbReference type="Pfam" id="PF00366">
    <property type="entry name" value="Ribosomal_S17"/>
    <property type="match status" value="1"/>
</dbReference>
<protein>
    <recommendedName>
        <fullName evidence="6">Small ribosomal subunit protein uS17</fullName>
    </recommendedName>
</protein>
<evidence type="ECO:0000256" key="2">
    <source>
        <dbReference type="ARBA" id="ARBA00022730"/>
    </source>
</evidence>
<evidence type="ECO:0000313" key="9">
    <source>
        <dbReference type="Proteomes" id="UP000253816"/>
    </source>
</evidence>
<dbReference type="InterPro" id="IPR012340">
    <property type="entry name" value="NA-bd_OB-fold"/>
</dbReference>
<evidence type="ECO:0000256" key="4">
    <source>
        <dbReference type="ARBA" id="ARBA00022980"/>
    </source>
</evidence>
<dbReference type="PROSITE" id="PS00056">
    <property type="entry name" value="RIBOSOMAL_S17"/>
    <property type="match status" value="1"/>
</dbReference>
<dbReference type="Proteomes" id="UP000253816">
    <property type="component" value="Unassembled WGS sequence"/>
</dbReference>
<evidence type="ECO:0000313" key="8">
    <source>
        <dbReference type="EMBL" id="RDB31387.1"/>
    </source>
</evidence>
<name>A0A369KER3_9BACT</name>
<keyword evidence="9" id="KW-1185">Reference proteome</keyword>
<dbReference type="Gene3D" id="2.40.50.140">
    <property type="entry name" value="Nucleic acid-binding proteins"/>
    <property type="match status" value="1"/>
</dbReference>
<sequence>MSDRKRRKELLGVVISNKMQNTVVVEVERQVRHPVLGKVIKRRRKVYADHRETVEIGDRVLLAETRPLSKLKRWRVLQRLV</sequence>
<comment type="subunit">
    <text evidence="6">Part of the 30S ribosomal subunit.</text>
</comment>
<reference evidence="8 9" key="1">
    <citation type="submission" date="2018-07" db="EMBL/GenBank/DDBJ databases">
        <title>Comparative genomics of the Candidatus Parilichlamydiaceae reveals evidence of convergent evolution and genome reduction in the phylum Chlamydiae.</title>
        <authorList>
            <person name="Taylor-Brown A."/>
            <person name="Polkinghorne A."/>
        </authorList>
    </citation>
    <scope>NUCLEOTIDE SEQUENCE [LARGE SCALE GENOMIC DNA]</scope>
    <source>
        <strain evidence="8 9">Hat2</strain>
    </source>
</reference>
<dbReference type="GO" id="GO:0019843">
    <property type="term" value="F:rRNA binding"/>
    <property type="evidence" value="ECO:0007669"/>
    <property type="project" value="UniProtKB-UniRule"/>
</dbReference>
<comment type="caution">
    <text evidence="8">The sequence shown here is derived from an EMBL/GenBank/DDBJ whole genome shotgun (WGS) entry which is preliminary data.</text>
</comment>
<organism evidence="8 9">
    <name type="scientific">Candidatus Similichlamydia laticola</name>
    <dbReference type="NCBI Taxonomy" id="2170265"/>
    <lineage>
        <taxon>Bacteria</taxon>
        <taxon>Pseudomonadati</taxon>
        <taxon>Chlamydiota</taxon>
        <taxon>Chlamydiia</taxon>
        <taxon>Parachlamydiales</taxon>
        <taxon>Candidatus Parilichlamydiaceae</taxon>
        <taxon>Candidatus Similichlamydia</taxon>
    </lineage>
</organism>
<evidence type="ECO:0000256" key="6">
    <source>
        <dbReference type="HAMAP-Rule" id="MF_01345"/>
    </source>
</evidence>
<dbReference type="RefSeq" id="WP_114544440.1">
    <property type="nucleotide sequence ID" value="NZ_QQBG01000017.1"/>
</dbReference>
<dbReference type="AlphaFoldDB" id="A0A369KER3"/>
<dbReference type="SUPFAM" id="SSF50249">
    <property type="entry name" value="Nucleic acid-binding proteins"/>
    <property type="match status" value="1"/>
</dbReference>
<accession>A0A369KER3</accession>
<keyword evidence="3 6" id="KW-0694">RNA-binding</keyword>
<keyword evidence="5 6" id="KW-0687">Ribonucleoprotein</keyword>